<dbReference type="GO" id="GO:0034975">
    <property type="term" value="P:protein folding in endoplasmic reticulum"/>
    <property type="evidence" value="ECO:0007669"/>
    <property type="project" value="TreeGrafter"/>
</dbReference>
<evidence type="ECO:0000256" key="4">
    <source>
        <dbReference type="SAM" id="Coils"/>
    </source>
</evidence>
<dbReference type="GO" id="GO:0005783">
    <property type="term" value="C:endoplasmic reticulum"/>
    <property type="evidence" value="ECO:0007669"/>
    <property type="project" value="UniProtKB-SubCell"/>
</dbReference>
<keyword evidence="4" id="KW-0175">Coiled coil</keyword>
<sequence>MCVCVCICVCGRGDKTKKKQQIFFFSFLLFFFKYFSTEKLGIYFFFFFLLAIWFLVGMFVFIKNFKGSLVVTALLVALLAVGNALCAGVHDDEVTKQLLLAGDAALRQGRSQYQEALAKYTEALAHNPSSVRGLYSRAELLSMMRQREECMQDLDRLLQLDTKHHRGLALRSSLNAQAGHLQEAIRDVEVLLPLYKEMKKPSKVADYEEKLRDLQHYTSAWLPLRKKLEAPKHSAGDITESEYKTCVALLHDMIRKFAKDNVGMRLQRAECALACGDNQAASEELKYVVQKEPQNLEAVALAARAYRALGAIEQARAELRMCLSLDPEYAACAQLHKLVRGQMRITKAITEALDAKDYQRALQQIDEAEELEENPPYKDQLLLWRCTVAVGLRDTEKGLSVCEEAIEFLGAENPASFDVHLQKVDIYLMQDDLKSAEEQLQNARRLQPNHERVNEYRQRIENLKRVAGRKDYYKILGVKKTANDAEIRRAYRHLAKTLHPDKLRSQELSAKERQKADERFRDINEAKEILLDEKKREIYDSGEDPTKPSGQGGGQPFYGHPFTFHGNPFGHGGGQQFFFRFG</sequence>
<dbReference type="GO" id="GO:0051087">
    <property type="term" value="F:protein-folding chaperone binding"/>
    <property type="evidence" value="ECO:0007669"/>
    <property type="project" value="TreeGrafter"/>
</dbReference>
<dbReference type="AlphaFoldDB" id="A0A7J6Y555"/>
<dbReference type="Proteomes" id="UP000583944">
    <property type="component" value="Unassembled WGS sequence"/>
</dbReference>
<dbReference type="InterPro" id="IPR019734">
    <property type="entry name" value="TPR_rpt"/>
</dbReference>
<feature type="transmembrane region" description="Helical" evidence="6">
    <location>
        <begin position="69"/>
        <end position="90"/>
    </location>
</feature>
<dbReference type="Pfam" id="PF14559">
    <property type="entry name" value="TPR_19"/>
    <property type="match status" value="1"/>
</dbReference>
<evidence type="ECO:0000256" key="2">
    <source>
        <dbReference type="ARBA" id="ARBA00022729"/>
    </source>
</evidence>
<keyword evidence="3" id="KW-0256">Endoplasmic reticulum</keyword>
<proteinExistence type="predicted"/>
<gene>
    <name evidence="8" type="ORF">ECC02_005081</name>
</gene>
<dbReference type="Pfam" id="PF00226">
    <property type="entry name" value="DnaJ"/>
    <property type="match status" value="1"/>
</dbReference>
<dbReference type="Gene3D" id="1.10.287.110">
    <property type="entry name" value="DnaJ domain"/>
    <property type="match status" value="1"/>
</dbReference>
<dbReference type="InterPro" id="IPR011990">
    <property type="entry name" value="TPR-like_helical_dom_sf"/>
</dbReference>
<evidence type="ECO:0000256" key="1">
    <source>
        <dbReference type="ARBA" id="ARBA00004240"/>
    </source>
</evidence>
<dbReference type="VEuPathDB" id="TriTrypDB:BCY84_07791"/>
<evidence type="ECO:0000259" key="7">
    <source>
        <dbReference type="PROSITE" id="PS50076"/>
    </source>
</evidence>
<dbReference type="SUPFAM" id="SSF48452">
    <property type="entry name" value="TPR-like"/>
    <property type="match status" value="1"/>
</dbReference>
<dbReference type="InterPro" id="IPR036869">
    <property type="entry name" value="J_dom_sf"/>
</dbReference>
<protein>
    <recommendedName>
        <fullName evidence="7">J domain-containing protein</fullName>
    </recommendedName>
</protein>
<dbReference type="InterPro" id="IPR001623">
    <property type="entry name" value="DnaJ_domain"/>
</dbReference>
<dbReference type="PANTHER" id="PTHR44140:SF2">
    <property type="entry name" value="LD25575P"/>
    <property type="match status" value="1"/>
</dbReference>
<evidence type="ECO:0000313" key="8">
    <source>
        <dbReference type="EMBL" id="KAF5221914.1"/>
    </source>
</evidence>
<feature type="domain" description="J" evidence="7">
    <location>
        <begin position="471"/>
        <end position="543"/>
    </location>
</feature>
<evidence type="ECO:0000313" key="9">
    <source>
        <dbReference type="Proteomes" id="UP000583944"/>
    </source>
</evidence>
<dbReference type="PRINTS" id="PR00625">
    <property type="entry name" value="JDOMAIN"/>
</dbReference>
<name>A0A7J6Y555_TRYCR</name>
<keyword evidence="6" id="KW-0472">Membrane</keyword>
<dbReference type="InterPro" id="IPR051727">
    <property type="entry name" value="DnaJ_C3_Co-chaperones"/>
</dbReference>
<reference evidence="8 9" key="1">
    <citation type="journal article" date="2019" name="Genome Biol. Evol.">
        <title>Nanopore Sequencing Significantly Improves Genome Assembly of the Protozoan Parasite Trypanosoma cruzi.</title>
        <authorList>
            <person name="Diaz-Viraque F."/>
            <person name="Pita S."/>
            <person name="Greif G."/>
            <person name="de Souza R.C.M."/>
            <person name="Iraola G."/>
            <person name="Robello C."/>
        </authorList>
    </citation>
    <scope>NUCLEOTIDE SEQUENCE [LARGE SCALE GENOMIC DNA]</scope>
    <source>
        <strain evidence="8 9">Berenice</strain>
    </source>
</reference>
<keyword evidence="6" id="KW-0812">Transmembrane</keyword>
<feature type="region of interest" description="Disordered" evidence="5">
    <location>
        <begin position="534"/>
        <end position="561"/>
    </location>
</feature>
<feature type="transmembrane region" description="Helical" evidence="6">
    <location>
        <begin position="21"/>
        <end position="36"/>
    </location>
</feature>
<keyword evidence="2" id="KW-0732">Signal</keyword>
<organism evidence="8 9">
    <name type="scientific">Trypanosoma cruzi</name>
    <dbReference type="NCBI Taxonomy" id="5693"/>
    <lineage>
        <taxon>Eukaryota</taxon>
        <taxon>Discoba</taxon>
        <taxon>Euglenozoa</taxon>
        <taxon>Kinetoplastea</taxon>
        <taxon>Metakinetoplastina</taxon>
        <taxon>Trypanosomatida</taxon>
        <taxon>Trypanosomatidae</taxon>
        <taxon>Trypanosoma</taxon>
        <taxon>Schizotrypanum</taxon>
    </lineage>
</organism>
<dbReference type="SUPFAM" id="SSF46565">
    <property type="entry name" value="Chaperone J-domain"/>
    <property type="match status" value="1"/>
</dbReference>
<evidence type="ECO:0000256" key="3">
    <source>
        <dbReference type="ARBA" id="ARBA00022824"/>
    </source>
</evidence>
<comment type="subcellular location">
    <subcellularLocation>
        <location evidence="1">Endoplasmic reticulum</location>
    </subcellularLocation>
</comment>
<keyword evidence="6" id="KW-1133">Transmembrane helix</keyword>
<dbReference type="SMART" id="SM00271">
    <property type="entry name" value="DnaJ"/>
    <property type="match status" value="1"/>
</dbReference>
<feature type="transmembrane region" description="Helical" evidence="6">
    <location>
        <begin position="42"/>
        <end position="62"/>
    </location>
</feature>
<dbReference type="GO" id="GO:0051787">
    <property type="term" value="F:misfolded protein binding"/>
    <property type="evidence" value="ECO:0007669"/>
    <property type="project" value="TreeGrafter"/>
</dbReference>
<dbReference type="PANTHER" id="PTHR44140">
    <property type="entry name" value="LD25575P"/>
    <property type="match status" value="1"/>
</dbReference>
<accession>A0A7J6Y555</accession>
<evidence type="ECO:0000256" key="6">
    <source>
        <dbReference type="SAM" id="Phobius"/>
    </source>
</evidence>
<dbReference type="EMBL" id="JABDHM010000032">
    <property type="protein sequence ID" value="KAF5221914.1"/>
    <property type="molecule type" value="Genomic_DNA"/>
</dbReference>
<comment type="caution">
    <text evidence="8">The sequence shown here is derived from an EMBL/GenBank/DDBJ whole genome shotgun (WGS) entry which is preliminary data.</text>
</comment>
<dbReference type="VEuPathDB" id="TriTrypDB:ECC02_005081"/>
<dbReference type="CDD" id="cd06257">
    <property type="entry name" value="DnaJ"/>
    <property type="match status" value="1"/>
</dbReference>
<dbReference type="PROSITE" id="PS50076">
    <property type="entry name" value="DNAJ_2"/>
    <property type="match status" value="1"/>
</dbReference>
<evidence type="ECO:0000256" key="5">
    <source>
        <dbReference type="SAM" id="MobiDB-lite"/>
    </source>
</evidence>
<feature type="coiled-coil region" evidence="4">
    <location>
        <begin position="426"/>
        <end position="453"/>
    </location>
</feature>
<dbReference type="SMART" id="SM00028">
    <property type="entry name" value="TPR"/>
    <property type="match status" value="5"/>
</dbReference>
<dbReference type="Gene3D" id="1.25.40.10">
    <property type="entry name" value="Tetratricopeptide repeat domain"/>
    <property type="match status" value="1"/>
</dbReference>